<dbReference type="EnsemblPlants" id="ORUFI03G09290.1">
    <property type="protein sequence ID" value="ORUFI03G09290.1"/>
    <property type="gene ID" value="ORUFI03G09290"/>
</dbReference>
<evidence type="ECO:0000313" key="2">
    <source>
        <dbReference type="Proteomes" id="UP000008022"/>
    </source>
</evidence>
<reference evidence="2" key="1">
    <citation type="submission" date="2013-06" db="EMBL/GenBank/DDBJ databases">
        <authorList>
            <person name="Zhao Q."/>
        </authorList>
    </citation>
    <scope>NUCLEOTIDE SEQUENCE</scope>
    <source>
        <strain evidence="2">cv. W1943</strain>
    </source>
</reference>
<protein>
    <submittedName>
        <fullName evidence="1">Uncharacterized protein</fullName>
    </submittedName>
</protein>
<name>A0A0E0NRW9_ORYRU</name>
<keyword evidence="2" id="KW-1185">Reference proteome</keyword>
<sequence length="88" mass="9588">MAFPTPPHPLPPSPSCTASAHAHRALVACAHGASTGPSLVRQVRCIARTERRPLPWHDGAAVFRTQCIWHVDVVVSLCRIVEKYTLIA</sequence>
<dbReference type="Gramene" id="ORUFI03G09290.1">
    <property type="protein sequence ID" value="ORUFI03G09290.1"/>
    <property type="gene ID" value="ORUFI03G09290"/>
</dbReference>
<reference evidence="1" key="2">
    <citation type="submission" date="2015-06" db="UniProtKB">
        <authorList>
            <consortium name="EnsemblPlants"/>
        </authorList>
    </citation>
    <scope>IDENTIFICATION</scope>
</reference>
<dbReference type="HOGENOM" id="CLU_2472973_0_0_1"/>
<dbReference type="Proteomes" id="UP000008022">
    <property type="component" value="Unassembled WGS sequence"/>
</dbReference>
<evidence type="ECO:0000313" key="1">
    <source>
        <dbReference type="EnsemblPlants" id="ORUFI03G09290.1"/>
    </source>
</evidence>
<dbReference type="AlphaFoldDB" id="A0A0E0NRW9"/>
<proteinExistence type="predicted"/>
<organism evidence="1 2">
    <name type="scientific">Oryza rufipogon</name>
    <name type="common">Brownbeard rice</name>
    <name type="synonym">Asian wild rice</name>
    <dbReference type="NCBI Taxonomy" id="4529"/>
    <lineage>
        <taxon>Eukaryota</taxon>
        <taxon>Viridiplantae</taxon>
        <taxon>Streptophyta</taxon>
        <taxon>Embryophyta</taxon>
        <taxon>Tracheophyta</taxon>
        <taxon>Spermatophyta</taxon>
        <taxon>Magnoliopsida</taxon>
        <taxon>Liliopsida</taxon>
        <taxon>Poales</taxon>
        <taxon>Poaceae</taxon>
        <taxon>BOP clade</taxon>
        <taxon>Oryzoideae</taxon>
        <taxon>Oryzeae</taxon>
        <taxon>Oryzinae</taxon>
        <taxon>Oryza</taxon>
    </lineage>
</organism>
<accession>A0A0E0NRW9</accession>